<dbReference type="EMBL" id="CP146284">
    <property type="protein sequence ID" value="WWV65550.1"/>
    <property type="molecule type" value="Genomic_DNA"/>
</dbReference>
<sequence length="54" mass="6136">MKEIEVLVLGKVFWGKNTGNSVANPFPRKKGLPSPSIAYFLEKIGLRLRRQGFF</sequence>
<evidence type="ECO:0000313" key="2">
    <source>
        <dbReference type="Proteomes" id="UP001320603"/>
    </source>
</evidence>
<protein>
    <submittedName>
        <fullName evidence="1">Uncharacterized protein</fullName>
    </submittedName>
</protein>
<organism evidence="1 2">
    <name type="scientific">Parabacteroides absconsus</name>
    <dbReference type="NCBI Taxonomy" id="2951805"/>
    <lineage>
        <taxon>Bacteria</taxon>
        <taxon>Pseudomonadati</taxon>
        <taxon>Bacteroidota</taxon>
        <taxon>Bacteroidia</taxon>
        <taxon>Bacteroidales</taxon>
        <taxon>Tannerellaceae</taxon>
        <taxon>Parabacteroides</taxon>
    </lineage>
</organism>
<dbReference type="RefSeq" id="WP_251967828.1">
    <property type="nucleotide sequence ID" value="NZ_CP146284.1"/>
</dbReference>
<gene>
    <name evidence="1" type="ORF">NEE14_011135</name>
</gene>
<accession>A0ABZ2IHP5</accession>
<dbReference type="Proteomes" id="UP001320603">
    <property type="component" value="Chromosome"/>
</dbReference>
<reference evidence="1 2" key="1">
    <citation type="submission" date="2024-02" db="EMBL/GenBank/DDBJ databases">
        <title>Whole genome sequencing of Parabacteroides sp. AD58.</title>
        <authorList>
            <person name="Chaplin A.V."/>
            <person name="Pikina A.P."/>
            <person name="Sokolova S.R."/>
            <person name="Korostin D.O."/>
            <person name="Efimov B.A."/>
        </authorList>
    </citation>
    <scope>NUCLEOTIDE SEQUENCE [LARGE SCALE GENOMIC DNA]</scope>
    <source>
        <strain evidence="1 2">AD58</strain>
    </source>
</reference>
<proteinExistence type="predicted"/>
<keyword evidence="2" id="KW-1185">Reference proteome</keyword>
<name>A0ABZ2IHP5_9BACT</name>
<evidence type="ECO:0000313" key="1">
    <source>
        <dbReference type="EMBL" id="WWV65550.1"/>
    </source>
</evidence>